<keyword evidence="2" id="KW-0472">Membrane</keyword>
<proteinExistence type="predicted"/>
<evidence type="ECO:0000313" key="4">
    <source>
        <dbReference type="Proteomes" id="UP000830375"/>
    </source>
</evidence>
<keyword evidence="4" id="KW-1185">Reference proteome</keyword>
<accession>A0ABQ8MY02</accession>
<protein>
    <submittedName>
        <fullName evidence="3">Small integral membrane protein 36</fullName>
    </submittedName>
</protein>
<keyword evidence="2" id="KW-0812">Transmembrane</keyword>
<dbReference type="Proteomes" id="UP000830375">
    <property type="component" value="Unassembled WGS sequence"/>
</dbReference>
<feature type="region of interest" description="Disordered" evidence="1">
    <location>
        <begin position="187"/>
        <end position="206"/>
    </location>
</feature>
<reference evidence="3 4" key="1">
    <citation type="submission" date="2022-01" db="EMBL/GenBank/DDBJ databases">
        <title>A high-quality chromosome-level genome assembly of rohu carp, Labeo rohita.</title>
        <authorList>
            <person name="Arick M.A. II"/>
            <person name="Hsu C.-Y."/>
            <person name="Magbanua Z."/>
            <person name="Pechanova O."/>
            <person name="Grover C."/>
            <person name="Miller E."/>
            <person name="Thrash A."/>
            <person name="Ezzel L."/>
            <person name="Alam S."/>
            <person name="Benzie J."/>
            <person name="Hamilton M."/>
            <person name="Karsi A."/>
            <person name="Lawrence M.L."/>
            <person name="Peterson D.G."/>
        </authorList>
    </citation>
    <scope>NUCLEOTIDE SEQUENCE [LARGE SCALE GENOMIC DNA]</scope>
    <source>
        <strain evidence="4">BAU-BD-2019</strain>
        <tissue evidence="3">Blood</tissue>
    </source>
</reference>
<evidence type="ECO:0000256" key="1">
    <source>
        <dbReference type="SAM" id="MobiDB-lite"/>
    </source>
</evidence>
<dbReference type="EMBL" id="JACTAM010000003">
    <property type="protein sequence ID" value="KAI2667031.1"/>
    <property type="molecule type" value="Genomic_DNA"/>
</dbReference>
<evidence type="ECO:0000313" key="3">
    <source>
        <dbReference type="EMBL" id="KAI2667031.1"/>
    </source>
</evidence>
<keyword evidence="2" id="KW-1133">Transmembrane helix</keyword>
<name>A0ABQ8MY02_LABRO</name>
<sequence length="206" mass="22888">MKPACVCVRSDTHVECRPYGSGFRSAWASDSQSLTRGNVESREESVPTPRRRAFGWANTNTAALRKERVPRHLTDQVTSQTGALLPSAAQKRQCTEYDLNRFLHRPAATMSFIADDVEIDPVTLNLIILIASYVILLLVFLISCILYDCQGKDPTKEYAPDPVPNVNPAPIRLVVMQSSPANARWDQNKTVTTYEPPGAEKKSTLV</sequence>
<organism evidence="3 4">
    <name type="scientific">Labeo rohita</name>
    <name type="common">Indian major carp</name>
    <name type="synonym">Cyprinus rohita</name>
    <dbReference type="NCBI Taxonomy" id="84645"/>
    <lineage>
        <taxon>Eukaryota</taxon>
        <taxon>Metazoa</taxon>
        <taxon>Chordata</taxon>
        <taxon>Craniata</taxon>
        <taxon>Vertebrata</taxon>
        <taxon>Euteleostomi</taxon>
        <taxon>Actinopterygii</taxon>
        <taxon>Neopterygii</taxon>
        <taxon>Teleostei</taxon>
        <taxon>Ostariophysi</taxon>
        <taxon>Cypriniformes</taxon>
        <taxon>Cyprinidae</taxon>
        <taxon>Labeoninae</taxon>
        <taxon>Labeonini</taxon>
        <taxon>Labeo</taxon>
    </lineage>
</organism>
<gene>
    <name evidence="3" type="ORF">H4Q32_029373</name>
</gene>
<feature type="transmembrane region" description="Helical" evidence="2">
    <location>
        <begin position="126"/>
        <end position="147"/>
    </location>
</feature>
<evidence type="ECO:0000256" key="2">
    <source>
        <dbReference type="SAM" id="Phobius"/>
    </source>
</evidence>
<comment type="caution">
    <text evidence="3">The sequence shown here is derived from an EMBL/GenBank/DDBJ whole genome shotgun (WGS) entry which is preliminary data.</text>
</comment>